<dbReference type="PIRSF" id="PIRSF000103">
    <property type="entry name" value="HIBADH"/>
    <property type="match status" value="1"/>
</dbReference>
<dbReference type="Pfam" id="PF21761">
    <property type="entry name" value="RedAm-like_C"/>
    <property type="match status" value="1"/>
</dbReference>
<evidence type="ECO:0000259" key="2">
    <source>
        <dbReference type="Pfam" id="PF03446"/>
    </source>
</evidence>
<protein>
    <submittedName>
        <fullName evidence="4">NAD(P)-binding domain-containing protein</fullName>
    </submittedName>
</protein>
<keyword evidence="5" id="KW-1185">Reference proteome</keyword>
<name>A0ABT3IET9_9BACT</name>
<dbReference type="InterPro" id="IPR006115">
    <property type="entry name" value="6PGDH_NADP-bd"/>
</dbReference>
<dbReference type="InterPro" id="IPR048666">
    <property type="entry name" value="RedAm-like_C"/>
</dbReference>
<keyword evidence="1" id="KW-0560">Oxidoreductase</keyword>
<comment type="caution">
    <text evidence="4">The sequence shown here is derived from an EMBL/GenBank/DDBJ whole genome shotgun (WGS) entry which is preliminary data.</text>
</comment>
<reference evidence="4 5" key="1">
    <citation type="submission" date="2022-10" db="EMBL/GenBank/DDBJ databases">
        <title>Chitinophaga nivalis PC15 sp. nov., isolated from Pyeongchang county, South Korea.</title>
        <authorList>
            <person name="Trinh H.N."/>
        </authorList>
    </citation>
    <scope>NUCLEOTIDE SEQUENCE [LARGE SCALE GENOMIC DNA]</scope>
    <source>
        <strain evidence="4 5">PC14</strain>
    </source>
</reference>
<dbReference type="InterPro" id="IPR015815">
    <property type="entry name" value="HIBADH-related"/>
</dbReference>
<evidence type="ECO:0000313" key="4">
    <source>
        <dbReference type="EMBL" id="MCW3482473.1"/>
    </source>
</evidence>
<feature type="domain" description="NADPH-dependent reductive aminase-like C-terminal" evidence="3">
    <location>
        <begin position="168"/>
        <end position="296"/>
    </location>
</feature>
<dbReference type="SUPFAM" id="SSF51735">
    <property type="entry name" value="NAD(P)-binding Rossmann-fold domains"/>
    <property type="match status" value="1"/>
</dbReference>
<sequence>MENKAKDAGALTVIGLGPMGRAMAAAYLHKGYQVTVWNRTPEKAAQLIEKGVVLAPDITAAVKANELLIISLTEYATMYSVLEPAKAELKGKTIVNMSSDSPGTVAAAADWAANLGAYFLSGGIMVPPPYIGQEGPEIYTFYSGKKTIFDRYQAVLSVMTATDFRGEDPRLAMLYYQGLLDYMYASVAGLLHAIALMQSAGITAAAFEPYLHNFMQFMPVLLAESATSRETDERTYSGAENNMVMLRAGTEHVLKASREAGINTTLPEMIFNLSDAAVAQGFGKSGINSLIEVLRKPVM</sequence>
<accession>A0ABT3IET9</accession>
<proteinExistence type="predicted"/>
<gene>
    <name evidence="4" type="ORF">OL497_01075</name>
</gene>
<dbReference type="Gene3D" id="3.40.50.720">
    <property type="entry name" value="NAD(P)-binding Rossmann-like Domain"/>
    <property type="match status" value="1"/>
</dbReference>
<dbReference type="PANTHER" id="PTHR43580:SF2">
    <property type="entry name" value="CYTOKINE-LIKE NUCLEAR FACTOR N-PAC"/>
    <property type="match status" value="1"/>
</dbReference>
<dbReference type="Proteomes" id="UP001207742">
    <property type="component" value="Unassembled WGS sequence"/>
</dbReference>
<dbReference type="Gene3D" id="1.10.1040.10">
    <property type="entry name" value="N-(1-d-carboxylethyl)-l-norvaline Dehydrogenase, domain 2"/>
    <property type="match status" value="1"/>
</dbReference>
<dbReference type="RefSeq" id="WP_264726875.1">
    <property type="nucleotide sequence ID" value="NZ_JAPDNR010000001.1"/>
</dbReference>
<dbReference type="InterPro" id="IPR036291">
    <property type="entry name" value="NAD(P)-bd_dom_sf"/>
</dbReference>
<dbReference type="InterPro" id="IPR013328">
    <property type="entry name" value="6PGD_dom2"/>
</dbReference>
<evidence type="ECO:0000256" key="1">
    <source>
        <dbReference type="ARBA" id="ARBA00023002"/>
    </source>
</evidence>
<feature type="domain" description="6-phosphogluconate dehydrogenase NADP-binding" evidence="2">
    <location>
        <begin position="12"/>
        <end position="161"/>
    </location>
</feature>
<evidence type="ECO:0000313" key="5">
    <source>
        <dbReference type="Proteomes" id="UP001207742"/>
    </source>
</evidence>
<dbReference type="Pfam" id="PF03446">
    <property type="entry name" value="NAD_binding_2"/>
    <property type="match status" value="1"/>
</dbReference>
<organism evidence="4 5">
    <name type="scientific">Chitinophaga nivalis</name>
    <dbReference type="NCBI Taxonomy" id="2991709"/>
    <lineage>
        <taxon>Bacteria</taxon>
        <taxon>Pseudomonadati</taxon>
        <taxon>Bacteroidota</taxon>
        <taxon>Chitinophagia</taxon>
        <taxon>Chitinophagales</taxon>
        <taxon>Chitinophagaceae</taxon>
        <taxon>Chitinophaga</taxon>
    </lineage>
</organism>
<dbReference type="EMBL" id="JAPDNS010000001">
    <property type="protein sequence ID" value="MCW3482473.1"/>
    <property type="molecule type" value="Genomic_DNA"/>
</dbReference>
<evidence type="ECO:0000259" key="3">
    <source>
        <dbReference type="Pfam" id="PF21761"/>
    </source>
</evidence>
<dbReference type="PANTHER" id="PTHR43580">
    <property type="entry name" value="OXIDOREDUCTASE GLYR1-RELATED"/>
    <property type="match status" value="1"/>
</dbReference>
<dbReference type="InterPro" id="IPR051265">
    <property type="entry name" value="HIBADH-related_NP60_sf"/>
</dbReference>